<evidence type="ECO:0000313" key="2">
    <source>
        <dbReference type="EMBL" id="PIQ86874.1"/>
    </source>
</evidence>
<dbReference type="EMBL" id="PCVY01000028">
    <property type="protein sequence ID" value="PIQ86874.1"/>
    <property type="molecule type" value="Genomic_DNA"/>
</dbReference>
<reference evidence="2 3" key="1">
    <citation type="submission" date="2017-09" db="EMBL/GenBank/DDBJ databases">
        <title>Depth-based differentiation of microbial function through sediment-hosted aquifers and enrichment of novel symbionts in the deep terrestrial subsurface.</title>
        <authorList>
            <person name="Probst A.J."/>
            <person name="Ladd B."/>
            <person name="Jarett J.K."/>
            <person name="Geller-Mcgrath D.E."/>
            <person name="Sieber C.M."/>
            <person name="Emerson J.B."/>
            <person name="Anantharaman K."/>
            <person name="Thomas B.C."/>
            <person name="Malmstrom R."/>
            <person name="Stieglmeier M."/>
            <person name="Klingl A."/>
            <person name="Woyke T."/>
            <person name="Ryan C.M."/>
            <person name="Banfield J.F."/>
        </authorList>
    </citation>
    <scope>NUCLEOTIDE SEQUENCE [LARGE SCALE GENOMIC DNA]</scope>
    <source>
        <strain evidence="2">CG11_big_fil_rev_8_21_14_0_20_45_26</strain>
    </source>
</reference>
<sequence length="137" mass="15776">MRNVTRKAKHIQGLTLVEVLMTVVILGVGIIAVYRPLLTSVNALQYAENRIEANYLVNEQAWEILQTIRETKKFPAPVLREELIGSHTIYTVTFALSAFGFTENLMRAQAEISWHDMGQVKTIKREIYFSKPFDRKH</sequence>
<evidence type="ECO:0008006" key="4">
    <source>
        <dbReference type="Google" id="ProtNLM"/>
    </source>
</evidence>
<dbReference type="InterPro" id="IPR012902">
    <property type="entry name" value="N_methyl_site"/>
</dbReference>
<keyword evidence="1" id="KW-0472">Membrane</keyword>
<dbReference type="Proteomes" id="UP000230859">
    <property type="component" value="Unassembled WGS sequence"/>
</dbReference>
<evidence type="ECO:0000256" key="1">
    <source>
        <dbReference type="SAM" id="Phobius"/>
    </source>
</evidence>
<name>A0A2H0LT76_9BACT</name>
<dbReference type="Pfam" id="PF07963">
    <property type="entry name" value="N_methyl"/>
    <property type="match status" value="1"/>
</dbReference>
<keyword evidence="1" id="KW-1133">Transmembrane helix</keyword>
<dbReference type="NCBIfam" id="TIGR02532">
    <property type="entry name" value="IV_pilin_GFxxxE"/>
    <property type="match status" value="1"/>
</dbReference>
<gene>
    <name evidence="2" type="ORF">COV74_03315</name>
</gene>
<keyword evidence="1" id="KW-0812">Transmembrane</keyword>
<feature type="transmembrane region" description="Helical" evidence="1">
    <location>
        <begin position="12"/>
        <end position="34"/>
    </location>
</feature>
<comment type="caution">
    <text evidence="2">The sequence shown here is derived from an EMBL/GenBank/DDBJ whole genome shotgun (WGS) entry which is preliminary data.</text>
</comment>
<protein>
    <recommendedName>
        <fullName evidence="4">Prepilin-type N-terminal cleavage/methylation domain-containing protein</fullName>
    </recommendedName>
</protein>
<accession>A0A2H0LT76</accession>
<organism evidence="2 3">
    <name type="scientific">Candidatus Abzuiibacterium crystallinum</name>
    <dbReference type="NCBI Taxonomy" id="1974748"/>
    <lineage>
        <taxon>Bacteria</taxon>
        <taxon>Pseudomonadati</taxon>
        <taxon>Candidatus Omnitrophota</taxon>
        <taxon>Candidatus Abzuiibacterium</taxon>
    </lineage>
</organism>
<proteinExistence type="predicted"/>
<evidence type="ECO:0000313" key="3">
    <source>
        <dbReference type="Proteomes" id="UP000230859"/>
    </source>
</evidence>
<dbReference type="PROSITE" id="PS00409">
    <property type="entry name" value="PROKAR_NTER_METHYL"/>
    <property type="match status" value="1"/>
</dbReference>
<dbReference type="AlphaFoldDB" id="A0A2H0LT76"/>